<dbReference type="Proteomes" id="UP000494116">
    <property type="component" value="Unassembled WGS sequence"/>
</dbReference>
<evidence type="ECO:0000313" key="3">
    <source>
        <dbReference type="Proteomes" id="UP000494116"/>
    </source>
</evidence>
<dbReference type="EMBL" id="CADIJS010000001">
    <property type="protein sequence ID" value="CAB3671564.1"/>
    <property type="molecule type" value="Genomic_DNA"/>
</dbReference>
<keyword evidence="3" id="KW-1185">Reference proteome</keyword>
<evidence type="ECO:0000313" key="2">
    <source>
        <dbReference type="EMBL" id="CAB3671564.1"/>
    </source>
</evidence>
<dbReference type="RefSeq" id="WP_006216135.1">
    <property type="nucleotide sequence ID" value="NZ_CADIJS010000001.1"/>
</dbReference>
<organism evidence="2 3">
    <name type="scientific">Achromobacter piechaudii</name>
    <dbReference type="NCBI Taxonomy" id="72556"/>
    <lineage>
        <taxon>Bacteria</taxon>
        <taxon>Pseudomonadati</taxon>
        <taxon>Pseudomonadota</taxon>
        <taxon>Betaproteobacteria</taxon>
        <taxon>Burkholderiales</taxon>
        <taxon>Alcaligenaceae</taxon>
        <taxon>Achromobacter</taxon>
    </lineage>
</organism>
<name>A0ABN7EXE1_9BURK</name>
<comment type="caution">
    <text evidence="2">The sequence shown here is derived from an EMBL/GenBank/DDBJ whole genome shotgun (WGS) entry which is preliminary data.</text>
</comment>
<protein>
    <recommendedName>
        <fullName evidence="1">Shedu protein SduA C-terminal domain-containing protein</fullName>
    </recommendedName>
</protein>
<gene>
    <name evidence="2" type="ORF">LMG1873_01145</name>
</gene>
<dbReference type="InterPro" id="IPR025359">
    <property type="entry name" value="SduA_C"/>
</dbReference>
<sequence>MANGKLQEQAESYTDGQVMEPAFQFRSGVADGQEYRDLMMQTFVEEEMQNRRWQSEPENKWHLLARVFSDRIVTYPVFTNPHAQRYLSTRHGRFATVVYERRVVNTLPDSPDALVSDIELALPWRSSNPCTYGLGFIQELDEVWLGLSRFPTLNTLVVARDGEARIDGNTVRIPEEDIDQIRRAFSREARRIRGYFRQSKSIHVRNALLAPLDPERFPPIVHVAKSGELMEVRLDRGKQSKAAGRAARKATVEAVRTNVETLAAEAPKELLELHAEIERVTLEQMIEKYEDMLQKNLPEPVWQKFFERNIFILTMVFARPVRLLHAQFHARGGGLDGTGAQIGDFLLAEKGFAMAIVEIKRPSSPLLREKAYRNREVFAPDEELSGAVSQVLYQQSKFHENWLFHQSRPELQNSRPEAIKCVVISGVLPTNEMQRQSLEVFRNACKNVEIITFDELLGKLQLLLKHLTPHAPPQLTTPEDDVPF</sequence>
<proteinExistence type="predicted"/>
<evidence type="ECO:0000259" key="1">
    <source>
        <dbReference type="Pfam" id="PF14082"/>
    </source>
</evidence>
<dbReference type="Pfam" id="PF14082">
    <property type="entry name" value="SduA_C"/>
    <property type="match status" value="1"/>
</dbReference>
<feature type="domain" description="Shedu protein SduA C-terminal" evidence="1">
    <location>
        <begin position="298"/>
        <end position="457"/>
    </location>
</feature>
<reference evidence="2 3" key="1">
    <citation type="submission" date="2020-04" db="EMBL/GenBank/DDBJ databases">
        <authorList>
            <person name="De Canck E."/>
        </authorList>
    </citation>
    <scope>NUCLEOTIDE SEQUENCE [LARGE SCALE GENOMIC DNA]</scope>
    <source>
        <strain evidence="2 3">LMG 1873</strain>
    </source>
</reference>
<accession>A0ABN7EXE1</accession>